<dbReference type="EMBL" id="JASBWS010000015">
    <property type="protein sequence ID" value="KAJ9112484.1"/>
    <property type="molecule type" value="Genomic_DNA"/>
</dbReference>
<evidence type="ECO:0000313" key="2">
    <source>
        <dbReference type="Proteomes" id="UP001230649"/>
    </source>
</evidence>
<keyword evidence="2" id="KW-1185">Reference proteome</keyword>
<organism evidence="1 2">
    <name type="scientific">Naganishia adeliensis</name>
    <dbReference type="NCBI Taxonomy" id="92952"/>
    <lineage>
        <taxon>Eukaryota</taxon>
        <taxon>Fungi</taxon>
        <taxon>Dikarya</taxon>
        <taxon>Basidiomycota</taxon>
        <taxon>Agaricomycotina</taxon>
        <taxon>Tremellomycetes</taxon>
        <taxon>Filobasidiales</taxon>
        <taxon>Filobasidiaceae</taxon>
        <taxon>Naganishia</taxon>
    </lineage>
</organism>
<accession>A0ACC2WMV1</accession>
<dbReference type="Proteomes" id="UP001230649">
    <property type="component" value="Unassembled WGS sequence"/>
</dbReference>
<proteinExistence type="predicted"/>
<evidence type="ECO:0000313" key="1">
    <source>
        <dbReference type="EMBL" id="KAJ9112484.1"/>
    </source>
</evidence>
<gene>
    <name evidence="1" type="ORF">QFC20_002274</name>
</gene>
<name>A0ACC2WMV1_9TREE</name>
<sequence length="166" mass="19059">MELENATEVRPSLNFQFVMNIQCTSCRKVHDTDVFMSPNEERELSGSRGTANFAYRCQDCKREHSASFVSPTSTSKDRVIPYTSQTAQWQPLICLDCRGLEPTNFLIDNGQGGVWECKAFSEEEGAKTKAEMFSFELDEDGRWDDYDETNSREIGVREIESKWEKV</sequence>
<protein>
    <submittedName>
        <fullName evidence="1">Uncharacterized protein</fullName>
    </submittedName>
</protein>
<comment type="caution">
    <text evidence="1">The sequence shown here is derived from an EMBL/GenBank/DDBJ whole genome shotgun (WGS) entry which is preliminary data.</text>
</comment>
<reference evidence="1" key="1">
    <citation type="submission" date="2023-04" db="EMBL/GenBank/DDBJ databases">
        <title>Draft Genome sequencing of Naganishia species isolated from polar environments using Oxford Nanopore Technology.</title>
        <authorList>
            <person name="Leo P."/>
            <person name="Venkateswaran K."/>
        </authorList>
    </citation>
    <scope>NUCLEOTIDE SEQUENCE</scope>
    <source>
        <strain evidence="1">MNA-CCFEE 5262</strain>
    </source>
</reference>